<comment type="caution">
    <text evidence="2">The sequence shown here is derived from an EMBL/GenBank/DDBJ whole genome shotgun (WGS) entry which is preliminary data.</text>
</comment>
<accession>A0A645EFG7</accession>
<sequence>MKFRVTMITLALGLLMAGCGQKADENKTPEQIKQEVTQMDTAQIQKQIDVYTNAIKAKSAELKVETDKLAKIPLTEMLGDEAKSLQGKIAEMTKSLDKLKANLEAYAEGLKTKQ</sequence>
<evidence type="ECO:0000313" key="2">
    <source>
        <dbReference type="EMBL" id="MPN00032.1"/>
    </source>
</evidence>
<dbReference type="AlphaFoldDB" id="A0A645EFG7"/>
<feature type="coiled-coil region" evidence="1">
    <location>
        <begin position="82"/>
        <end position="109"/>
    </location>
</feature>
<proteinExistence type="predicted"/>
<keyword evidence="1" id="KW-0175">Coiled coil</keyword>
<evidence type="ECO:0008006" key="3">
    <source>
        <dbReference type="Google" id="ProtNLM"/>
    </source>
</evidence>
<dbReference type="PROSITE" id="PS51257">
    <property type="entry name" value="PROKAR_LIPOPROTEIN"/>
    <property type="match status" value="1"/>
</dbReference>
<name>A0A645EFG7_9ZZZZ</name>
<reference evidence="2" key="1">
    <citation type="submission" date="2019-08" db="EMBL/GenBank/DDBJ databases">
        <authorList>
            <person name="Kucharzyk K."/>
            <person name="Murdoch R.W."/>
            <person name="Higgins S."/>
            <person name="Loffler F."/>
        </authorList>
    </citation>
    <scope>NUCLEOTIDE SEQUENCE</scope>
</reference>
<dbReference type="EMBL" id="VSSQ01046079">
    <property type="protein sequence ID" value="MPN00032.1"/>
    <property type="molecule type" value="Genomic_DNA"/>
</dbReference>
<organism evidence="2">
    <name type="scientific">bioreactor metagenome</name>
    <dbReference type="NCBI Taxonomy" id="1076179"/>
    <lineage>
        <taxon>unclassified sequences</taxon>
        <taxon>metagenomes</taxon>
        <taxon>ecological metagenomes</taxon>
    </lineage>
</organism>
<evidence type="ECO:0000256" key="1">
    <source>
        <dbReference type="SAM" id="Coils"/>
    </source>
</evidence>
<protein>
    <recommendedName>
        <fullName evidence="3">Lipoprotein</fullName>
    </recommendedName>
</protein>
<gene>
    <name evidence="2" type="ORF">SDC9_147226</name>
</gene>